<evidence type="ECO:0000313" key="5">
    <source>
        <dbReference type="Proteomes" id="UP000255061"/>
    </source>
</evidence>
<dbReference type="RefSeq" id="WP_107883499.1">
    <property type="nucleotide sequence ID" value="NZ_BPFE01000032.1"/>
</dbReference>
<feature type="transmembrane region" description="Helical" evidence="1">
    <location>
        <begin position="20"/>
        <end position="49"/>
    </location>
</feature>
<name>A0A380AAP8_9GAMM</name>
<reference evidence="2 4" key="1">
    <citation type="submission" date="2018-03" db="EMBL/GenBank/DDBJ databases">
        <authorList>
            <person name="Dailey F.E."/>
        </authorList>
    </citation>
    <scope>NUCLEOTIDE SEQUENCE [LARGE SCALE GENOMIC DNA]</scope>
    <source>
        <strain evidence="2 4">CW7</strain>
    </source>
</reference>
<reference evidence="2 4" key="2">
    <citation type="submission" date="2018-04" db="EMBL/GenBank/DDBJ databases">
        <title>Genomic sequence of a freshwater isolate of Shewanella morhuae.</title>
        <authorList>
            <person name="Castillo D.E."/>
            <person name="Gram L."/>
        </authorList>
    </citation>
    <scope>NUCLEOTIDE SEQUENCE [LARGE SCALE GENOMIC DNA]</scope>
    <source>
        <strain evidence="2 4">CW7</strain>
    </source>
</reference>
<dbReference type="Proteomes" id="UP000240506">
    <property type="component" value="Unassembled WGS sequence"/>
</dbReference>
<dbReference type="Pfam" id="PF06796">
    <property type="entry name" value="NapE"/>
    <property type="match status" value="1"/>
</dbReference>
<dbReference type="InterPro" id="IPR010649">
    <property type="entry name" value="NapE_TorE"/>
</dbReference>
<reference evidence="3 5" key="3">
    <citation type="submission" date="2018-06" db="EMBL/GenBank/DDBJ databases">
        <authorList>
            <consortium name="Pathogen Informatics"/>
            <person name="Doyle S."/>
        </authorList>
    </citation>
    <scope>NUCLEOTIDE SEQUENCE [LARGE SCALE GENOMIC DNA]</scope>
    <source>
        <strain evidence="3 5">NCTC10736</strain>
    </source>
</reference>
<proteinExistence type="predicted"/>
<protein>
    <submittedName>
        <fullName evidence="3">Periplasmic nitrate reductase system, NapE component</fullName>
    </submittedName>
    <submittedName>
        <fullName evidence="2">Trimethylamine N-oxide reductase system protein TorE</fullName>
    </submittedName>
</protein>
<keyword evidence="4" id="KW-1185">Reference proteome</keyword>
<organism evidence="3 5">
    <name type="scientific">Shewanella morhuae</name>
    <dbReference type="NCBI Taxonomy" id="365591"/>
    <lineage>
        <taxon>Bacteria</taxon>
        <taxon>Pseudomonadati</taxon>
        <taxon>Pseudomonadota</taxon>
        <taxon>Gammaproteobacteria</taxon>
        <taxon>Alteromonadales</taxon>
        <taxon>Shewanellaceae</taxon>
        <taxon>Shewanella</taxon>
    </lineage>
</organism>
<gene>
    <name evidence="2" type="primary">torE</name>
    <name evidence="2" type="ORF">C9I43_11085</name>
    <name evidence="3" type="ORF">NCTC10736_02017</name>
</gene>
<dbReference type="InterPro" id="IPR014316">
    <property type="entry name" value="TMAO_TorE"/>
</dbReference>
<dbReference type="NCBIfam" id="TIGR02972">
    <property type="entry name" value="TMAO_torE"/>
    <property type="match status" value="1"/>
</dbReference>
<evidence type="ECO:0000256" key="1">
    <source>
        <dbReference type="SAM" id="Phobius"/>
    </source>
</evidence>
<dbReference type="Proteomes" id="UP000255061">
    <property type="component" value="Unassembled WGS sequence"/>
</dbReference>
<accession>A0A380AAP8</accession>
<evidence type="ECO:0000313" key="4">
    <source>
        <dbReference type="Proteomes" id="UP000240506"/>
    </source>
</evidence>
<dbReference type="EMBL" id="UGYV01000001">
    <property type="protein sequence ID" value="SUI77359.1"/>
    <property type="molecule type" value="Genomic_DNA"/>
</dbReference>
<evidence type="ECO:0000313" key="2">
    <source>
        <dbReference type="EMBL" id="PTA51010.1"/>
    </source>
</evidence>
<keyword evidence="1" id="KW-0812">Transmembrane</keyword>
<dbReference type="EMBL" id="PYSG01000002">
    <property type="protein sequence ID" value="PTA51010.1"/>
    <property type="molecule type" value="Genomic_DNA"/>
</dbReference>
<keyword evidence="1" id="KW-0472">Membrane</keyword>
<evidence type="ECO:0000313" key="3">
    <source>
        <dbReference type="EMBL" id="SUI77359.1"/>
    </source>
</evidence>
<sequence>MTKSNMQAQTPESSTRSREFKALGFIIFLLFPALTIAGIGFYGLVIWMIQAFGGVAGH</sequence>
<dbReference type="AlphaFoldDB" id="A0A380AAP8"/>
<keyword evidence="1" id="KW-1133">Transmembrane helix</keyword>